<gene>
    <name evidence="4" type="ORF">EFB08_12340</name>
</gene>
<reference evidence="4 5" key="1">
    <citation type="submission" date="2018-11" db="EMBL/GenBank/DDBJ databases">
        <title>Rufibacter latericius sp. nov., isolated from water in Baiyang Lake.</title>
        <authorList>
            <person name="Yang Y."/>
        </authorList>
    </citation>
    <scope>NUCLEOTIDE SEQUENCE [LARGE SCALE GENOMIC DNA]</scope>
    <source>
        <strain evidence="4 5">R-22-1c-1</strain>
    </source>
</reference>
<feature type="signal peptide" evidence="1">
    <location>
        <begin position="1"/>
        <end position="24"/>
    </location>
</feature>
<evidence type="ECO:0000259" key="2">
    <source>
        <dbReference type="Pfam" id="PF11954"/>
    </source>
</evidence>
<comment type="caution">
    <text evidence="4">The sequence shown here is derived from an EMBL/GenBank/DDBJ whole genome shotgun (WGS) entry which is preliminary data.</text>
</comment>
<evidence type="ECO:0000259" key="3">
    <source>
        <dbReference type="Pfam" id="PF14534"/>
    </source>
</evidence>
<protein>
    <submittedName>
        <fullName evidence="4">DUF4440 domain-containing protein</fullName>
    </submittedName>
</protein>
<feature type="chain" id="PRO_5018274284" evidence="1">
    <location>
        <begin position="25"/>
        <end position="263"/>
    </location>
</feature>
<dbReference type="Pfam" id="PF14534">
    <property type="entry name" value="DUF4440"/>
    <property type="match status" value="1"/>
</dbReference>
<dbReference type="Proteomes" id="UP000272117">
    <property type="component" value="Unassembled WGS sequence"/>
</dbReference>
<dbReference type="Gene3D" id="3.10.450.50">
    <property type="match status" value="1"/>
</dbReference>
<feature type="domain" description="Peptidase S12 Pab87-related C-terminal" evidence="2">
    <location>
        <begin position="172"/>
        <end position="240"/>
    </location>
</feature>
<dbReference type="EMBL" id="RJJD01000008">
    <property type="protein sequence ID" value="RNI25643.1"/>
    <property type="molecule type" value="Genomic_DNA"/>
</dbReference>
<dbReference type="RefSeq" id="WP_123127274.1">
    <property type="nucleotide sequence ID" value="NZ_RJJD01000008.1"/>
</dbReference>
<name>A0A3M9ML89_9BACT</name>
<dbReference type="InterPro" id="IPR021860">
    <property type="entry name" value="Peptidase_S12_Pab87-rel_C"/>
</dbReference>
<evidence type="ECO:0000313" key="4">
    <source>
        <dbReference type="EMBL" id="RNI25643.1"/>
    </source>
</evidence>
<dbReference type="SUPFAM" id="SSF54427">
    <property type="entry name" value="NTF2-like"/>
    <property type="match status" value="1"/>
</dbReference>
<dbReference type="InterPro" id="IPR027843">
    <property type="entry name" value="DUF4440"/>
</dbReference>
<evidence type="ECO:0000256" key="1">
    <source>
        <dbReference type="SAM" id="SignalP"/>
    </source>
</evidence>
<keyword evidence="1" id="KW-0732">Signal</keyword>
<keyword evidence="5" id="KW-1185">Reference proteome</keyword>
<dbReference type="AlphaFoldDB" id="A0A3M9ML89"/>
<dbReference type="OrthoDB" id="1357763at2"/>
<proteinExistence type="predicted"/>
<evidence type="ECO:0000313" key="5">
    <source>
        <dbReference type="Proteomes" id="UP000272117"/>
    </source>
</evidence>
<organism evidence="4 5">
    <name type="scientific">Rufibacter latericius</name>
    <dbReference type="NCBI Taxonomy" id="2487040"/>
    <lineage>
        <taxon>Bacteria</taxon>
        <taxon>Pseudomonadati</taxon>
        <taxon>Bacteroidota</taxon>
        <taxon>Cytophagia</taxon>
        <taxon>Cytophagales</taxon>
        <taxon>Hymenobacteraceae</taxon>
        <taxon>Rufibacter</taxon>
    </lineage>
</organism>
<sequence>MQKQIFPMAALVVAMFLASFSQTAAQTKKPNFTQTLLPADSLFWVTYNHCDTERMKQFVTDDLEFYHDKGGITLGKTDFISSVQKNLCGNENFRVRREPMRKTIKVYPLHKGDSLYGAIISGDHLFYNQTKGQKEILAGQAKFSNLWLLKDGTWKMARVLSYDHGPVPYRNARKAIQVPSNTLSHFTGEYDGPKAGKLTIKKENNALVLLTKGQKMALLPESSNRFFAQDRDLTFEFIRGKETPKMVVRENGEVVEEAVLLRK</sequence>
<dbReference type="Pfam" id="PF11954">
    <property type="entry name" value="DUF3471"/>
    <property type="match status" value="1"/>
</dbReference>
<dbReference type="InterPro" id="IPR032710">
    <property type="entry name" value="NTF2-like_dom_sf"/>
</dbReference>
<feature type="domain" description="DUF4440" evidence="3">
    <location>
        <begin position="40"/>
        <end position="156"/>
    </location>
</feature>
<accession>A0A3M9ML89</accession>